<reference evidence="1 2" key="1">
    <citation type="submission" date="2024-06" db="EMBL/GenBank/DDBJ databases">
        <authorList>
            <person name="Chen R.Y."/>
        </authorList>
    </citation>
    <scope>NUCLEOTIDE SEQUENCE [LARGE SCALE GENOMIC DNA]</scope>
    <source>
        <strain evidence="1 2">D2</strain>
    </source>
</reference>
<name>A0ABV1RGY0_9ALTE</name>
<proteinExistence type="predicted"/>
<evidence type="ECO:0000313" key="1">
    <source>
        <dbReference type="EMBL" id="MER2492193.1"/>
    </source>
</evidence>
<keyword evidence="2" id="KW-1185">Reference proteome</keyword>
<comment type="caution">
    <text evidence="1">The sequence shown here is derived from an EMBL/GenBank/DDBJ whole genome shotgun (WGS) entry which is preliminary data.</text>
</comment>
<dbReference type="EMBL" id="JBELOE010000200">
    <property type="protein sequence ID" value="MER2492193.1"/>
    <property type="molecule type" value="Genomic_DNA"/>
</dbReference>
<evidence type="ECO:0008006" key="3">
    <source>
        <dbReference type="Google" id="ProtNLM"/>
    </source>
</evidence>
<accession>A0ABV1RGY0</accession>
<sequence>MAKHKGINELFSKIFVLGATQKGFDVFSTIGNAKCAIVDNFKAGEVYNGVEINALPKHINQDTGVVIATSYGAYKTVIRQLINRHCEIKQLFILLGSDVYGLDEDLSCDEGVTIAEKSLHLSCSQEFLYFSALTQHERLTLENNKTIPYFKALRFDKKSVESLTLLKKCQFSLLDFSRGYDGNHSLDSSSEKLMNELFDFYTPNNATIQLGIAIKEHFDEELRRLVNRDWLISNIRVFEYTVSQNSKLFGPLLWHIDGLPSSVVKILYYPQPIGALKGTTQLETNGSVITYESETGGALMFCSNAIKHRALISDSYPRMTLELTLVPLNSRYENVTYVAGNNATFPLILGPQFTNKKRIE</sequence>
<evidence type="ECO:0000313" key="2">
    <source>
        <dbReference type="Proteomes" id="UP001467690"/>
    </source>
</evidence>
<dbReference type="Proteomes" id="UP001467690">
    <property type="component" value="Unassembled WGS sequence"/>
</dbReference>
<gene>
    <name evidence="1" type="ORF">ABS311_09895</name>
</gene>
<protein>
    <recommendedName>
        <fullName evidence="3">Fe2OG dioxygenase domain-containing protein</fullName>
    </recommendedName>
</protein>
<organism evidence="1 2">
    <name type="scientific">Catenovulum sediminis</name>
    <dbReference type="NCBI Taxonomy" id="1740262"/>
    <lineage>
        <taxon>Bacteria</taxon>
        <taxon>Pseudomonadati</taxon>
        <taxon>Pseudomonadota</taxon>
        <taxon>Gammaproteobacteria</taxon>
        <taxon>Alteromonadales</taxon>
        <taxon>Alteromonadaceae</taxon>
        <taxon>Catenovulum</taxon>
    </lineage>
</organism>
<dbReference type="RefSeq" id="WP_350401704.1">
    <property type="nucleotide sequence ID" value="NZ_JBELOE010000200.1"/>
</dbReference>